<dbReference type="Proteomes" id="UP001566132">
    <property type="component" value="Unassembled WGS sequence"/>
</dbReference>
<reference evidence="1 2" key="1">
    <citation type="submission" date="2024-05" db="EMBL/GenBank/DDBJ databases">
        <title>Genetic variation in Jamaican populations of the coffee berry borer (Hypothenemus hampei).</title>
        <authorList>
            <person name="Errbii M."/>
            <person name="Myrie A."/>
        </authorList>
    </citation>
    <scope>NUCLEOTIDE SEQUENCE [LARGE SCALE GENOMIC DNA]</scope>
    <source>
        <strain evidence="1">JA-Hopewell-2020-01-JO</strain>
        <tissue evidence="1">Whole body</tissue>
    </source>
</reference>
<dbReference type="AlphaFoldDB" id="A0ABD1F458"/>
<comment type="caution">
    <text evidence="1">The sequence shown here is derived from an EMBL/GenBank/DDBJ whole genome shotgun (WGS) entry which is preliminary data.</text>
</comment>
<sequence>MCQSMAVGLSEVGLMEVSKMNITKVISGLRSNAVGADGIAVRMLKCDTVLYRGFYAHCDEQRAR</sequence>
<protein>
    <submittedName>
        <fullName evidence="1">Uncharacterized protein</fullName>
    </submittedName>
</protein>
<evidence type="ECO:0000313" key="2">
    <source>
        <dbReference type="Proteomes" id="UP001566132"/>
    </source>
</evidence>
<proteinExistence type="predicted"/>
<accession>A0ABD1F458</accession>
<name>A0ABD1F458_HYPHA</name>
<organism evidence="1 2">
    <name type="scientific">Hypothenemus hampei</name>
    <name type="common">Coffee berry borer</name>
    <dbReference type="NCBI Taxonomy" id="57062"/>
    <lineage>
        <taxon>Eukaryota</taxon>
        <taxon>Metazoa</taxon>
        <taxon>Ecdysozoa</taxon>
        <taxon>Arthropoda</taxon>
        <taxon>Hexapoda</taxon>
        <taxon>Insecta</taxon>
        <taxon>Pterygota</taxon>
        <taxon>Neoptera</taxon>
        <taxon>Endopterygota</taxon>
        <taxon>Coleoptera</taxon>
        <taxon>Polyphaga</taxon>
        <taxon>Cucujiformia</taxon>
        <taxon>Curculionidae</taxon>
        <taxon>Scolytinae</taxon>
        <taxon>Hypothenemus</taxon>
    </lineage>
</organism>
<evidence type="ECO:0000313" key="1">
    <source>
        <dbReference type="EMBL" id="KAL1510044.1"/>
    </source>
</evidence>
<gene>
    <name evidence="1" type="ORF">ABEB36_004700</name>
</gene>
<dbReference type="EMBL" id="JBDJPC010000003">
    <property type="protein sequence ID" value="KAL1510044.1"/>
    <property type="molecule type" value="Genomic_DNA"/>
</dbReference>
<keyword evidence="2" id="KW-1185">Reference proteome</keyword>